<name>F2TXD1_SALR5</name>
<dbReference type="GeneID" id="16078811"/>
<dbReference type="RefSeq" id="XP_004998215.1">
    <property type="nucleotide sequence ID" value="XM_004998158.1"/>
</dbReference>
<dbReference type="GO" id="GO:0003950">
    <property type="term" value="F:NAD+ poly-ADP-ribosyltransferase activity"/>
    <property type="evidence" value="ECO:0007669"/>
    <property type="project" value="UniProtKB-EC"/>
</dbReference>
<evidence type="ECO:0000259" key="7">
    <source>
        <dbReference type="PROSITE" id="PS50918"/>
    </source>
</evidence>
<dbReference type="InterPro" id="IPR037197">
    <property type="entry name" value="WWE_dom_sf"/>
</dbReference>
<dbReference type="Gene3D" id="3.30.720.50">
    <property type="match status" value="1"/>
</dbReference>
<dbReference type="PANTHER" id="PTHR10459">
    <property type="entry name" value="DNA LIGASE"/>
    <property type="match status" value="1"/>
</dbReference>
<dbReference type="EC" id="2.4.2.30" evidence="1"/>
<dbReference type="InterPro" id="IPR036930">
    <property type="entry name" value="WGR_dom_sf"/>
</dbReference>
<keyword evidence="10" id="KW-1185">Reference proteome</keyword>
<dbReference type="SUPFAM" id="SSF142921">
    <property type="entry name" value="WGR domain-like"/>
    <property type="match status" value="1"/>
</dbReference>
<dbReference type="InterPro" id="IPR008893">
    <property type="entry name" value="WGR_domain"/>
</dbReference>
<evidence type="ECO:0000256" key="5">
    <source>
        <dbReference type="ARBA" id="ARBA00033987"/>
    </source>
</evidence>
<feature type="compositionally biased region" description="Basic and acidic residues" evidence="6">
    <location>
        <begin position="55"/>
        <end position="74"/>
    </location>
</feature>
<dbReference type="PANTHER" id="PTHR10459:SF60">
    <property type="entry name" value="POLY [ADP-RIBOSE] POLYMERASE 2"/>
    <property type="match status" value="1"/>
</dbReference>
<evidence type="ECO:0000256" key="4">
    <source>
        <dbReference type="ARBA" id="ARBA00023027"/>
    </source>
</evidence>
<dbReference type="KEGG" id="sre:PTSG_00749"/>
<evidence type="ECO:0000313" key="10">
    <source>
        <dbReference type="Proteomes" id="UP000007799"/>
    </source>
</evidence>
<dbReference type="Proteomes" id="UP000007799">
    <property type="component" value="Unassembled WGS sequence"/>
</dbReference>
<evidence type="ECO:0000256" key="6">
    <source>
        <dbReference type="SAM" id="MobiDB-lite"/>
    </source>
</evidence>
<organism evidence="10">
    <name type="scientific">Salpingoeca rosetta (strain ATCC 50818 / BSB-021)</name>
    <dbReference type="NCBI Taxonomy" id="946362"/>
    <lineage>
        <taxon>Eukaryota</taxon>
        <taxon>Choanoflagellata</taxon>
        <taxon>Craspedida</taxon>
        <taxon>Salpingoecidae</taxon>
        <taxon>Salpingoeca</taxon>
    </lineage>
</organism>
<feature type="region of interest" description="Disordered" evidence="6">
    <location>
        <begin position="1"/>
        <end position="75"/>
    </location>
</feature>
<dbReference type="PROSITE" id="PS50918">
    <property type="entry name" value="WWE"/>
    <property type="match status" value="1"/>
</dbReference>
<gene>
    <name evidence="9" type="ORF">PTSG_00749</name>
</gene>
<feature type="region of interest" description="Disordered" evidence="6">
    <location>
        <begin position="102"/>
        <end position="166"/>
    </location>
</feature>
<comment type="catalytic activity">
    <reaction evidence="5">
        <text>NAD(+) + (ADP-D-ribosyl)n-acceptor = nicotinamide + (ADP-D-ribosyl)n+1-acceptor + H(+).</text>
        <dbReference type="EC" id="2.4.2.30"/>
    </reaction>
</comment>
<keyword evidence="3" id="KW-0808">Transferase</keyword>
<dbReference type="InterPro" id="IPR018123">
    <property type="entry name" value="WWE-dom_subgr"/>
</dbReference>
<accession>F2TXD1</accession>
<feature type="compositionally biased region" description="Low complexity" evidence="6">
    <location>
        <begin position="133"/>
        <end position="162"/>
    </location>
</feature>
<dbReference type="OrthoDB" id="70288at2759"/>
<dbReference type="InParanoid" id="F2TXD1"/>
<dbReference type="AlphaFoldDB" id="F2TXD1"/>
<dbReference type="SUPFAM" id="SSF117839">
    <property type="entry name" value="WWE domain"/>
    <property type="match status" value="1"/>
</dbReference>
<dbReference type="InterPro" id="IPR004170">
    <property type="entry name" value="WWE_dom"/>
</dbReference>
<dbReference type="EMBL" id="GL832956">
    <property type="protein sequence ID" value="EGD76040.1"/>
    <property type="molecule type" value="Genomic_DNA"/>
</dbReference>
<dbReference type="GO" id="GO:0005730">
    <property type="term" value="C:nucleolus"/>
    <property type="evidence" value="ECO:0007669"/>
    <property type="project" value="TreeGrafter"/>
</dbReference>
<dbReference type="GO" id="GO:0070212">
    <property type="term" value="P:protein poly-ADP-ribosylation"/>
    <property type="evidence" value="ECO:0007669"/>
    <property type="project" value="TreeGrafter"/>
</dbReference>
<sequence length="379" mass="42582">MPRRSARLANASKPNATLRADSVHQYTIPKKQTKQEKEVEKKREERAKRKGRGMRRADTFFEYEGHPETRERVDNPFNSLMGKTIEIYFGKDRSWRRARVKEKTVDAKKEEEEEEEEEEVDDDDEGLDASVGSGADATAAPTPTAVALTATSSSSTAASAPAKPRVEPGAHLSNVHVLQEGGVLYEANLSFINLAQNSDKYYVIQVAEADDKSAYYCVTHWGRTGTLGMFKVDAASKDDAIAAFKHKFLEKTGLEFEDRNKPPVPGHYKYKKKDYATLAAPGTVLWQYYVDDFVDGKATGWYPYTKHAAATVEGVYSEWRVNDWLDVRCVQSGYFQYRVDFNTMTQMNLRTSKCRKIRRVDASGVVTDTPSSTTSSTSS</sequence>
<dbReference type="InterPro" id="IPR050800">
    <property type="entry name" value="ARTD/PARP"/>
</dbReference>
<dbReference type="Pfam" id="PF02825">
    <property type="entry name" value="WWE"/>
    <property type="match status" value="1"/>
</dbReference>
<evidence type="ECO:0000313" key="9">
    <source>
        <dbReference type="EMBL" id="EGD76040.1"/>
    </source>
</evidence>
<evidence type="ECO:0000256" key="1">
    <source>
        <dbReference type="ARBA" id="ARBA00012020"/>
    </source>
</evidence>
<feature type="domain" description="WGR" evidence="8">
    <location>
        <begin position="174"/>
        <end position="268"/>
    </location>
</feature>
<feature type="compositionally biased region" description="Basic and acidic residues" evidence="6">
    <location>
        <begin position="33"/>
        <end position="47"/>
    </location>
</feature>
<evidence type="ECO:0000256" key="3">
    <source>
        <dbReference type="ARBA" id="ARBA00022679"/>
    </source>
</evidence>
<dbReference type="GO" id="GO:0006302">
    <property type="term" value="P:double-strand break repair"/>
    <property type="evidence" value="ECO:0007669"/>
    <property type="project" value="TreeGrafter"/>
</dbReference>
<protein>
    <recommendedName>
        <fullName evidence="1">NAD(+) ADP-ribosyltransferase</fullName>
        <ecNumber evidence="1">2.4.2.30</ecNumber>
    </recommendedName>
</protein>
<dbReference type="Pfam" id="PF05406">
    <property type="entry name" value="WGR"/>
    <property type="match status" value="1"/>
</dbReference>
<keyword evidence="2" id="KW-0328">Glycosyltransferase</keyword>
<dbReference type="eggNOG" id="KOG1037">
    <property type="taxonomic scope" value="Eukaryota"/>
</dbReference>
<dbReference type="SMART" id="SM00678">
    <property type="entry name" value="WWE"/>
    <property type="match status" value="1"/>
</dbReference>
<feature type="domain" description="WWE" evidence="7">
    <location>
        <begin position="271"/>
        <end position="359"/>
    </location>
</feature>
<feature type="compositionally biased region" description="Acidic residues" evidence="6">
    <location>
        <begin position="111"/>
        <end position="127"/>
    </location>
</feature>
<evidence type="ECO:0000259" key="8">
    <source>
        <dbReference type="PROSITE" id="PS51977"/>
    </source>
</evidence>
<dbReference type="GO" id="GO:0008270">
    <property type="term" value="F:zinc ion binding"/>
    <property type="evidence" value="ECO:0007669"/>
    <property type="project" value="InterPro"/>
</dbReference>
<evidence type="ECO:0000256" key="2">
    <source>
        <dbReference type="ARBA" id="ARBA00022676"/>
    </source>
</evidence>
<dbReference type="STRING" id="946362.F2TXD1"/>
<dbReference type="PROSITE" id="PS51977">
    <property type="entry name" value="WGR"/>
    <property type="match status" value="1"/>
</dbReference>
<dbReference type="SMART" id="SM00773">
    <property type="entry name" value="WGR"/>
    <property type="match status" value="1"/>
</dbReference>
<reference evidence="9" key="1">
    <citation type="submission" date="2009-08" db="EMBL/GenBank/DDBJ databases">
        <title>Annotation of Salpingoeca rosetta.</title>
        <authorList>
            <consortium name="The Broad Institute Genome Sequencing Platform"/>
            <person name="Russ C."/>
            <person name="Cuomo C."/>
            <person name="Burger G."/>
            <person name="Gray M.W."/>
            <person name="Holland P.W.H."/>
            <person name="King N."/>
            <person name="Lang F.B.F."/>
            <person name="Roger A.J."/>
            <person name="Ruiz-Trillo I."/>
            <person name="Young S.K."/>
            <person name="Zeng Q."/>
            <person name="Gargeya S."/>
            <person name="Alvarado L."/>
            <person name="Berlin A."/>
            <person name="Chapman S.B."/>
            <person name="Chen Z."/>
            <person name="Freedman E."/>
            <person name="Gellesch M."/>
            <person name="Goldberg J."/>
            <person name="Griggs A."/>
            <person name="Gujja S."/>
            <person name="Heilman E."/>
            <person name="Heiman D."/>
            <person name="Howarth C."/>
            <person name="Mehta T."/>
            <person name="Neiman D."/>
            <person name="Pearson M."/>
            <person name="Roberts A."/>
            <person name="Saif S."/>
            <person name="Shea T."/>
            <person name="Shenoy N."/>
            <person name="Sisk P."/>
            <person name="Stolte C."/>
            <person name="Sykes S."/>
            <person name="White J."/>
            <person name="Yandava C."/>
            <person name="Haas B."/>
            <person name="Nusbaum C."/>
            <person name="Birren B."/>
        </authorList>
    </citation>
    <scope>NUCLEOTIDE SEQUENCE [LARGE SCALE GENOMIC DNA]</scope>
    <source>
        <strain evidence="9">ATCC 50818</strain>
    </source>
</reference>
<keyword evidence="4" id="KW-0520">NAD</keyword>
<proteinExistence type="predicted"/>
<dbReference type="GO" id="GO:1990404">
    <property type="term" value="F:NAD+-protein mono-ADP-ribosyltransferase activity"/>
    <property type="evidence" value="ECO:0007669"/>
    <property type="project" value="TreeGrafter"/>
</dbReference>